<dbReference type="Gene3D" id="1.10.10.10">
    <property type="entry name" value="Winged helix-like DNA-binding domain superfamily/Winged helix DNA-binding domain"/>
    <property type="match status" value="1"/>
</dbReference>
<dbReference type="Pfam" id="PF00392">
    <property type="entry name" value="GntR"/>
    <property type="match status" value="1"/>
</dbReference>
<dbReference type="PROSITE" id="PS50949">
    <property type="entry name" value="HTH_GNTR"/>
    <property type="match status" value="1"/>
</dbReference>
<dbReference type="InterPro" id="IPR008920">
    <property type="entry name" value="TF_FadR/GntR_C"/>
</dbReference>
<evidence type="ECO:0000259" key="4">
    <source>
        <dbReference type="PROSITE" id="PS50949"/>
    </source>
</evidence>
<feature type="domain" description="HTH gntR-type" evidence="4">
    <location>
        <begin position="15"/>
        <end position="82"/>
    </location>
</feature>
<dbReference type="SMART" id="SM00895">
    <property type="entry name" value="FCD"/>
    <property type="match status" value="1"/>
</dbReference>
<proteinExistence type="predicted"/>
<sequence length="229" mass="26736">MTEYNLPSLNNYSYKPLRMQVYEVLREAILTGKLDPGEKIIEVKIAEELNVSRTPVREAIRMLELEELIEIHPQKGIFVAGIESKKEIDNIFEVRAELEALAVRLAAANLTDQQKSQLKNHLMELETATSQQNLEKCIEVDIAFHQIIYEAADNRWLQKVLDTLFEQITRFRSQSFSRRGRMDEAFKEHQELYNALEDNDIKQAEEIVRCHIENARKNVVKIFEDMTTE</sequence>
<keyword evidence="6" id="KW-1185">Reference proteome</keyword>
<dbReference type="InterPro" id="IPR011711">
    <property type="entry name" value="GntR_C"/>
</dbReference>
<dbReference type="Pfam" id="PF07729">
    <property type="entry name" value="FCD"/>
    <property type="match status" value="1"/>
</dbReference>
<dbReference type="SUPFAM" id="SSF46785">
    <property type="entry name" value="Winged helix' DNA-binding domain"/>
    <property type="match status" value="1"/>
</dbReference>
<gene>
    <name evidence="5" type="ORF">I0Q91_07705</name>
</gene>
<dbReference type="RefSeq" id="WP_270453884.1">
    <property type="nucleotide sequence ID" value="NZ_JADPIE010000004.1"/>
</dbReference>
<keyword evidence="3" id="KW-0804">Transcription</keyword>
<dbReference type="GO" id="GO:0003700">
    <property type="term" value="F:DNA-binding transcription factor activity"/>
    <property type="evidence" value="ECO:0007669"/>
    <property type="project" value="InterPro"/>
</dbReference>
<dbReference type="PANTHER" id="PTHR43537">
    <property type="entry name" value="TRANSCRIPTIONAL REGULATOR, GNTR FAMILY"/>
    <property type="match status" value="1"/>
</dbReference>
<dbReference type="Gene3D" id="1.20.120.530">
    <property type="entry name" value="GntR ligand-binding domain-like"/>
    <property type="match status" value="1"/>
</dbReference>
<evidence type="ECO:0000256" key="3">
    <source>
        <dbReference type="ARBA" id="ARBA00023163"/>
    </source>
</evidence>
<dbReference type="EMBL" id="JADPIE010000004">
    <property type="protein sequence ID" value="MBF8436956.1"/>
    <property type="molecule type" value="Genomic_DNA"/>
</dbReference>
<dbReference type="Proteomes" id="UP000621436">
    <property type="component" value="Unassembled WGS sequence"/>
</dbReference>
<dbReference type="SMART" id="SM00345">
    <property type="entry name" value="HTH_GNTR"/>
    <property type="match status" value="1"/>
</dbReference>
<dbReference type="AlphaFoldDB" id="A0A931ASA1"/>
<protein>
    <submittedName>
        <fullName evidence="5">GntR family transcriptional regulator</fullName>
    </submittedName>
</protein>
<evidence type="ECO:0000313" key="6">
    <source>
        <dbReference type="Proteomes" id="UP000621436"/>
    </source>
</evidence>
<dbReference type="CDD" id="cd07377">
    <property type="entry name" value="WHTH_GntR"/>
    <property type="match status" value="1"/>
</dbReference>
<keyword evidence="1" id="KW-0805">Transcription regulation</keyword>
<accession>A0A931ASA1</accession>
<evidence type="ECO:0000256" key="2">
    <source>
        <dbReference type="ARBA" id="ARBA00023125"/>
    </source>
</evidence>
<dbReference type="SUPFAM" id="SSF48008">
    <property type="entry name" value="GntR ligand-binding domain-like"/>
    <property type="match status" value="1"/>
</dbReference>
<evidence type="ECO:0000313" key="5">
    <source>
        <dbReference type="EMBL" id="MBF8436956.1"/>
    </source>
</evidence>
<dbReference type="InterPro" id="IPR036390">
    <property type="entry name" value="WH_DNA-bd_sf"/>
</dbReference>
<name>A0A931ASA1_9FIRM</name>
<dbReference type="PANTHER" id="PTHR43537:SF24">
    <property type="entry name" value="GLUCONATE OPERON TRANSCRIPTIONAL REPRESSOR"/>
    <property type="match status" value="1"/>
</dbReference>
<dbReference type="InterPro" id="IPR036388">
    <property type="entry name" value="WH-like_DNA-bd_sf"/>
</dbReference>
<dbReference type="InterPro" id="IPR000524">
    <property type="entry name" value="Tscrpt_reg_HTH_GntR"/>
</dbReference>
<organism evidence="5 6">
    <name type="scientific">Halonatronomonas betaini</name>
    <dbReference type="NCBI Taxonomy" id="2778430"/>
    <lineage>
        <taxon>Bacteria</taxon>
        <taxon>Bacillati</taxon>
        <taxon>Bacillota</taxon>
        <taxon>Clostridia</taxon>
        <taxon>Halanaerobiales</taxon>
        <taxon>Halarsenatibacteraceae</taxon>
        <taxon>Halonatronomonas</taxon>
    </lineage>
</organism>
<comment type="caution">
    <text evidence="5">The sequence shown here is derived from an EMBL/GenBank/DDBJ whole genome shotgun (WGS) entry which is preliminary data.</text>
</comment>
<keyword evidence="2" id="KW-0238">DNA-binding</keyword>
<evidence type="ECO:0000256" key="1">
    <source>
        <dbReference type="ARBA" id="ARBA00023015"/>
    </source>
</evidence>
<dbReference type="GO" id="GO:0003677">
    <property type="term" value="F:DNA binding"/>
    <property type="evidence" value="ECO:0007669"/>
    <property type="project" value="UniProtKB-KW"/>
</dbReference>
<reference evidence="5" key="1">
    <citation type="submission" date="2020-11" db="EMBL/GenBank/DDBJ databases">
        <title>Halonatronomonas betainensis gen. nov., sp. nov. a novel haloalkaliphilic representative of the family Halanaerobiacae capable of betaine degradation.</title>
        <authorList>
            <person name="Boltyanskaya Y."/>
            <person name="Kevbrin V."/>
            <person name="Detkova E."/>
            <person name="Grouzdev D.S."/>
            <person name="Koziaeva V."/>
            <person name="Zhilina T."/>
        </authorList>
    </citation>
    <scope>NUCLEOTIDE SEQUENCE</scope>
    <source>
        <strain evidence="5">Z-7014</strain>
    </source>
</reference>